<evidence type="ECO:0000313" key="2">
    <source>
        <dbReference type="EMBL" id="CEM44290.1"/>
    </source>
</evidence>
<proteinExistence type="predicted"/>
<dbReference type="VEuPathDB" id="CryptoDB:Cvel_28216"/>
<reference evidence="2" key="1">
    <citation type="submission" date="2014-11" db="EMBL/GenBank/DDBJ databases">
        <authorList>
            <person name="Otto D Thomas"/>
            <person name="Naeem Raeece"/>
        </authorList>
    </citation>
    <scope>NUCLEOTIDE SEQUENCE</scope>
</reference>
<dbReference type="SUPFAM" id="SSF52047">
    <property type="entry name" value="RNI-like"/>
    <property type="match status" value="1"/>
</dbReference>
<protein>
    <submittedName>
        <fullName evidence="2">Uncharacterized protein</fullName>
    </submittedName>
</protein>
<feature type="compositionally biased region" description="Basic and acidic residues" evidence="1">
    <location>
        <begin position="1"/>
        <end position="14"/>
    </location>
</feature>
<sequence>MRFHKGEAVLKSDSELPTSRAWADERFANENASTTTTIFSGDHSDTEETPKADVDTSTHDEMIPNQDQGEGEGDGDLRDAKTKGGTLKLLLKHAKPNSLAVSKLSKDREDFALCWLSMCCLQQGIVRQEVPFRSFDLSESSICPQRLFFLLSFLPASTEELTFGRSSVRGKALPLLCRFLKNLGERGEPGDTEEGEDEEHRSGKGKGKGGVRASVKKLNFAGGSISSLEATDLFASLPPFLESLSLKDNSDVGNAGLSALAEAVKEGKAKTWRRLILDNTGAGEEGMEALWEALASVRPELKLETIGLRSTQCSRRVMALVLNHETVPHLKHLDLGQCGFWTYDLFHAIQAGELRFLESLRLDKADFQGGLTVGLASSLRSSFLPSLRKLTFVSDDSETHDDTSPGTSELIDALRMEGRPPLEDVPVDVGRVTDEEARVLGSGEMRFLKHLRMDCDASQLSAFMRALVEASEAPSLEVLKAGLWTVDGEALGDVGRAMLSGRLECLVELGLWYDAQVGEEEREAEERAHFWNCVMRGFLQNRLSSVNLSGSGWEKGFELGAAALEGFLSNLRKLSLTDGLFDRGTLDCLCSAVNETEGGLPYLETVDFSRTVVGDGIVYVLGSMEKGKVPRLCRFVLHDCGITDACMLQLSIAVRGGRLSRVEELHLSRGVFGRAGLEAFMGAVCARADGLPQMQTLDLSCMHMGWGDDNGEGWGRWEGEGVLTALEMKKFPRLQSLLLMNMWMPDESVDSLFSILQVSGPPSLRFLDLSGNPFRVQTVQNFVNACTATTLPQLEQFRLLNEWGEPSQIVRMFEFECSNRLGGRSSRQHRQPQVVPASKSQPTILQVPVLETQESDRSAAAEPSADAAPKVQESPNVDPPTESLRSRSDVPVISVAIVAAAPTAVPSSLSVAVAAAVPSPPPQDSLSRKWSRIPEAQEG</sequence>
<feature type="region of interest" description="Disordered" evidence="1">
    <location>
        <begin position="916"/>
        <end position="939"/>
    </location>
</feature>
<feature type="compositionally biased region" description="Low complexity" evidence="1">
    <location>
        <begin position="860"/>
        <end position="869"/>
    </location>
</feature>
<dbReference type="GO" id="GO:0019005">
    <property type="term" value="C:SCF ubiquitin ligase complex"/>
    <property type="evidence" value="ECO:0007669"/>
    <property type="project" value="TreeGrafter"/>
</dbReference>
<dbReference type="InterPro" id="IPR001611">
    <property type="entry name" value="Leu-rich_rpt"/>
</dbReference>
<dbReference type="InterPro" id="IPR032675">
    <property type="entry name" value="LRR_dom_sf"/>
</dbReference>
<dbReference type="EMBL" id="CDMZ01002889">
    <property type="protein sequence ID" value="CEM44290.1"/>
    <property type="molecule type" value="Genomic_DNA"/>
</dbReference>
<dbReference type="PANTHER" id="PTHR13318">
    <property type="entry name" value="PARTNER OF PAIRED, ISOFORM B-RELATED"/>
    <property type="match status" value="1"/>
</dbReference>
<feature type="region of interest" description="Disordered" evidence="1">
    <location>
        <begin position="1"/>
        <end position="79"/>
    </location>
</feature>
<name>A0A0G4HJD2_9ALVE</name>
<dbReference type="Pfam" id="PF13516">
    <property type="entry name" value="LRR_6"/>
    <property type="match status" value="1"/>
</dbReference>
<feature type="region of interest" description="Disordered" evidence="1">
    <location>
        <begin position="187"/>
        <end position="211"/>
    </location>
</feature>
<evidence type="ECO:0000256" key="1">
    <source>
        <dbReference type="SAM" id="MobiDB-lite"/>
    </source>
</evidence>
<feature type="compositionally biased region" description="Polar residues" evidence="1">
    <location>
        <begin position="30"/>
        <end position="39"/>
    </location>
</feature>
<dbReference type="AlphaFoldDB" id="A0A0G4HJD2"/>
<gene>
    <name evidence="2" type="ORF">Cvel_28216</name>
</gene>
<feature type="region of interest" description="Disordered" evidence="1">
    <location>
        <begin position="822"/>
        <end position="888"/>
    </location>
</feature>
<dbReference type="PhylomeDB" id="A0A0G4HJD2"/>
<organism evidence="2">
    <name type="scientific">Chromera velia CCMP2878</name>
    <dbReference type="NCBI Taxonomy" id="1169474"/>
    <lineage>
        <taxon>Eukaryota</taxon>
        <taxon>Sar</taxon>
        <taxon>Alveolata</taxon>
        <taxon>Colpodellida</taxon>
        <taxon>Chromeraceae</taxon>
        <taxon>Chromera</taxon>
    </lineage>
</organism>
<dbReference type="PANTHER" id="PTHR13318:SF95">
    <property type="entry name" value="F-BOX PROTEIN YLR352W"/>
    <property type="match status" value="1"/>
</dbReference>
<dbReference type="GO" id="GO:0031146">
    <property type="term" value="P:SCF-dependent proteasomal ubiquitin-dependent protein catabolic process"/>
    <property type="evidence" value="ECO:0007669"/>
    <property type="project" value="TreeGrafter"/>
</dbReference>
<dbReference type="Gene3D" id="3.80.10.10">
    <property type="entry name" value="Ribonuclease Inhibitor"/>
    <property type="match status" value="3"/>
</dbReference>
<feature type="compositionally biased region" description="Basic and acidic residues" evidence="1">
    <location>
        <begin position="42"/>
        <end position="62"/>
    </location>
</feature>
<accession>A0A0G4HJD2</accession>